<accession>A0ABX9R6N5</accession>
<evidence type="ECO:0000313" key="1">
    <source>
        <dbReference type="EMBL" id="RKN18956.1"/>
    </source>
</evidence>
<comment type="caution">
    <text evidence="1">The sequence shown here is derived from an EMBL/GenBank/DDBJ whole genome shotgun (WGS) entry which is preliminary data.</text>
</comment>
<sequence length="112" mass="12000">MTRGLISSGELRLEVAKLTSLMRDDSDFSDLRDVLTSKDLPPGDTLLAGLVSGEDDSQYGVLVVGAGECVLFEIDSHGSLIRWEVVDDISALEDDFDAIAVGVEMKSNGELP</sequence>
<organism evidence="1 2">
    <name type="scientific">Micromonospora musae</name>
    <dbReference type="NCBI Taxonomy" id="1894970"/>
    <lineage>
        <taxon>Bacteria</taxon>
        <taxon>Bacillati</taxon>
        <taxon>Actinomycetota</taxon>
        <taxon>Actinomycetes</taxon>
        <taxon>Micromonosporales</taxon>
        <taxon>Micromonosporaceae</taxon>
        <taxon>Micromonospora</taxon>
    </lineage>
</organism>
<proteinExistence type="predicted"/>
<dbReference type="Proteomes" id="UP000271548">
    <property type="component" value="Unassembled WGS sequence"/>
</dbReference>
<protein>
    <submittedName>
        <fullName evidence="1">Uncharacterized protein</fullName>
    </submittedName>
</protein>
<name>A0ABX9R6N5_9ACTN</name>
<gene>
    <name evidence="1" type="ORF">D7147_16275</name>
</gene>
<reference evidence="1 2" key="1">
    <citation type="submission" date="2018-09" db="EMBL/GenBank/DDBJ databases">
        <title>Micromonospora sp. nov. MS1-9, isolated from a root of Musa sp.</title>
        <authorList>
            <person name="Kuncharoen N."/>
            <person name="Kudo T."/>
            <person name="Ohkuma M."/>
            <person name="Yuki M."/>
            <person name="Tanasupawat S."/>
        </authorList>
    </citation>
    <scope>NUCLEOTIDE SEQUENCE [LARGE SCALE GENOMIC DNA]</scope>
    <source>
        <strain evidence="1 2">NGC1-4</strain>
    </source>
</reference>
<dbReference type="EMBL" id="RAZS01000005">
    <property type="protein sequence ID" value="RKN18956.1"/>
    <property type="molecule type" value="Genomic_DNA"/>
</dbReference>
<evidence type="ECO:0000313" key="2">
    <source>
        <dbReference type="Proteomes" id="UP000271548"/>
    </source>
</evidence>
<dbReference type="RefSeq" id="WP_120678450.1">
    <property type="nucleotide sequence ID" value="NZ_RAZS01000005.1"/>
</dbReference>
<keyword evidence="2" id="KW-1185">Reference proteome</keyword>